<dbReference type="PANTHER" id="PTHR12110:SF53">
    <property type="entry name" value="BLR5974 PROTEIN"/>
    <property type="match status" value="1"/>
</dbReference>
<sequence length="304" mass="34767">MNTTTRKEFIQASALLLGSLIIGSSFDFRKQPVLLSFSTLGCPDWTLEQITEFADKHGYRGIEIRGLQRQMDLNQCPEFNTTTNRKDTLSLMKRKGLQFVGLGSSANMHVEGGEREKNIAEAKRFIDLATEIHCPYIRVFPNNLPKDEEKKKVMERISKNLLELGDYASTKNVMVLMETHGDLTHSDDILEVMHEASHPHVGLVWDVCNMWTIYKESPALVYNKLRKYIHHTHIKDAKLVDGQPHYTLLGQGDVPIFEAIDALAKGGYKGYYSFEWEKLWHPEIAKPEIAIADYPVAMKRHFGF</sequence>
<evidence type="ECO:0000259" key="1">
    <source>
        <dbReference type="Pfam" id="PF01261"/>
    </source>
</evidence>
<dbReference type="AlphaFoldDB" id="A0A1M4WQE4"/>
<dbReference type="EMBL" id="FQUU01000004">
    <property type="protein sequence ID" value="SHE83283.1"/>
    <property type="molecule type" value="Genomic_DNA"/>
</dbReference>
<organism evidence="2 3">
    <name type="scientific">Flavisolibacter ginsengisoli DSM 18119</name>
    <dbReference type="NCBI Taxonomy" id="1121884"/>
    <lineage>
        <taxon>Bacteria</taxon>
        <taxon>Pseudomonadati</taxon>
        <taxon>Bacteroidota</taxon>
        <taxon>Chitinophagia</taxon>
        <taxon>Chitinophagales</taxon>
        <taxon>Chitinophagaceae</taxon>
        <taxon>Flavisolibacter</taxon>
    </lineage>
</organism>
<dbReference type="RefSeq" id="WP_072834389.1">
    <property type="nucleotide sequence ID" value="NZ_FQUU01000004.1"/>
</dbReference>
<dbReference type="InterPro" id="IPR036237">
    <property type="entry name" value="Xyl_isomerase-like_sf"/>
</dbReference>
<proteinExistence type="predicted"/>
<feature type="domain" description="Xylose isomerase-like TIM barrel" evidence="1">
    <location>
        <begin position="53"/>
        <end position="279"/>
    </location>
</feature>
<dbReference type="Pfam" id="PF01261">
    <property type="entry name" value="AP_endonuc_2"/>
    <property type="match status" value="1"/>
</dbReference>
<protein>
    <submittedName>
        <fullName evidence="2">Sugar phosphate isomerase/epimerase</fullName>
    </submittedName>
</protein>
<keyword evidence="2" id="KW-0413">Isomerase</keyword>
<dbReference type="SUPFAM" id="SSF51658">
    <property type="entry name" value="Xylose isomerase-like"/>
    <property type="match status" value="1"/>
</dbReference>
<evidence type="ECO:0000313" key="3">
    <source>
        <dbReference type="Proteomes" id="UP000184048"/>
    </source>
</evidence>
<dbReference type="Gene3D" id="3.20.20.150">
    <property type="entry name" value="Divalent-metal-dependent TIM barrel enzymes"/>
    <property type="match status" value="1"/>
</dbReference>
<dbReference type="InterPro" id="IPR013022">
    <property type="entry name" value="Xyl_isomerase-like_TIM-brl"/>
</dbReference>
<dbReference type="Proteomes" id="UP000184048">
    <property type="component" value="Unassembled WGS sequence"/>
</dbReference>
<keyword evidence="3" id="KW-1185">Reference proteome</keyword>
<dbReference type="OrthoDB" id="3185623at2"/>
<gene>
    <name evidence="2" type="ORF">SAMN02745131_01179</name>
</gene>
<name>A0A1M4WQE4_9BACT</name>
<accession>A0A1M4WQE4</accession>
<dbReference type="PANTHER" id="PTHR12110">
    <property type="entry name" value="HYDROXYPYRUVATE ISOMERASE"/>
    <property type="match status" value="1"/>
</dbReference>
<evidence type="ECO:0000313" key="2">
    <source>
        <dbReference type="EMBL" id="SHE83283.1"/>
    </source>
</evidence>
<reference evidence="2 3" key="1">
    <citation type="submission" date="2016-11" db="EMBL/GenBank/DDBJ databases">
        <authorList>
            <person name="Jaros S."/>
            <person name="Januszkiewicz K."/>
            <person name="Wedrychowicz H."/>
        </authorList>
    </citation>
    <scope>NUCLEOTIDE SEQUENCE [LARGE SCALE GENOMIC DNA]</scope>
    <source>
        <strain evidence="2 3">DSM 18119</strain>
    </source>
</reference>
<dbReference type="STRING" id="1121884.SAMN02745131_01179"/>
<dbReference type="GO" id="GO:0016853">
    <property type="term" value="F:isomerase activity"/>
    <property type="evidence" value="ECO:0007669"/>
    <property type="project" value="UniProtKB-KW"/>
</dbReference>
<dbReference type="InterPro" id="IPR050312">
    <property type="entry name" value="IolE/XylAMocC-like"/>
</dbReference>